<dbReference type="Proteomes" id="UP000469385">
    <property type="component" value="Unassembled WGS sequence"/>
</dbReference>
<dbReference type="InterPro" id="IPR002888">
    <property type="entry name" value="2Fe-2S-bd"/>
</dbReference>
<dbReference type="InterPro" id="IPR012675">
    <property type="entry name" value="Beta-grasp_dom_sf"/>
</dbReference>
<dbReference type="InterPro" id="IPR051452">
    <property type="entry name" value="Diverse_Oxidoreductases"/>
</dbReference>
<keyword evidence="2" id="KW-0479">Metal-binding</keyword>
<proteinExistence type="predicted"/>
<evidence type="ECO:0000256" key="1">
    <source>
        <dbReference type="ARBA" id="ARBA00022714"/>
    </source>
</evidence>
<dbReference type="Gene3D" id="3.10.20.30">
    <property type="match status" value="1"/>
</dbReference>
<evidence type="ECO:0000313" key="7">
    <source>
        <dbReference type="EMBL" id="MVQ30136.1"/>
    </source>
</evidence>
<organism evidence="7 8">
    <name type="scientific">Ramlibacter pinisoli</name>
    <dbReference type="NCBI Taxonomy" id="2682844"/>
    <lineage>
        <taxon>Bacteria</taxon>
        <taxon>Pseudomonadati</taxon>
        <taxon>Pseudomonadota</taxon>
        <taxon>Betaproteobacteria</taxon>
        <taxon>Burkholderiales</taxon>
        <taxon>Comamonadaceae</taxon>
        <taxon>Ramlibacter</taxon>
    </lineage>
</organism>
<evidence type="ECO:0000256" key="2">
    <source>
        <dbReference type="ARBA" id="ARBA00022723"/>
    </source>
</evidence>
<dbReference type="Pfam" id="PF01799">
    <property type="entry name" value="Fer2_2"/>
    <property type="match status" value="1"/>
</dbReference>
<dbReference type="PROSITE" id="PS00197">
    <property type="entry name" value="2FE2S_FER_1"/>
    <property type="match status" value="1"/>
</dbReference>
<dbReference type="InterPro" id="IPR036010">
    <property type="entry name" value="2Fe-2S_ferredoxin-like_sf"/>
</dbReference>
<evidence type="ECO:0000259" key="6">
    <source>
        <dbReference type="PROSITE" id="PS51085"/>
    </source>
</evidence>
<dbReference type="GO" id="GO:0016491">
    <property type="term" value="F:oxidoreductase activity"/>
    <property type="evidence" value="ECO:0007669"/>
    <property type="project" value="UniProtKB-KW"/>
</dbReference>
<dbReference type="GO" id="GO:0046872">
    <property type="term" value="F:metal ion binding"/>
    <property type="evidence" value="ECO:0007669"/>
    <property type="project" value="UniProtKB-KW"/>
</dbReference>
<dbReference type="PANTHER" id="PTHR44379:SF6">
    <property type="entry name" value="BLR6046 PROTEIN"/>
    <property type="match status" value="1"/>
</dbReference>
<keyword evidence="3" id="KW-0560">Oxidoreductase</keyword>
<dbReference type="Gene3D" id="1.10.150.120">
    <property type="entry name" value="[2Fe-2S]-binding domain"/>
    <property type="match status" value="1"/>
</dbReference>
<evidence type="ECO:0000256" key="3">
    <source>
        <dbReference type="ARBA" id="ARBA00023002"/>
    </source>
</evidence>
<dbReference type="SUPFAM" id="SSF47741">
    <property type="entry name" value="CO dehydrogenase ISP C-domain like"/>
    <property type="match status" value="1"/>
</dbReference>
<dbReference type="InterPro" id="IPR036884">
    <property type="entry name" value="2Fe-2S-bd_dom_sf"/>
</dbReference>
<evidence type="ECO:0000256" key="4">
    <source>
        <dbReference type="ARBA" id="ARBA00023004"/>
    </source>
</evidence>
<dbReference type="InterPro" id="IPR006058">
    <property type="entry name" value="2Fe2S_fd_BS"/>
</dbReference>
<dbReference type="PANTHER" id="PTHR44379">
    <property type="entry name" value="OXIDOREDUCTASE WITH IRON-SULFUR SUBUNIT"/>
    <property type="match status" value="1"/>
</dbReference>
<sequence length="153" mass="16257">MPAEFAFTLNGQATTVRAEPAQSLLEILRDTCGLKATRLGCGLGQCGACTVLVDGEARHACDTSMEAAAGHDITTLEGLGSRADPHPLQAAFVEEQALQCGYCTTGMLMCSAALLRRNPDPSEQEIRQALDGNLCRCGVHNRIVRAVRKAART</sequence>
<accession>A0A6N8IVW5</accession>
<evidence type="ECO:0000256" key="5">
    <source>
        <dbReference type="ARBA" id="ARBA00023014"/>
    </source>
</evidence>
<dbReference type="GO" id="GO:0051537">
    <property type="term" value="F:2 iron, 2 sulfur cluster binding"/>
    <property type="evidence" value="ECO:0007669"/>
    <property type="project" value="UniProtKB-KW"/>
</dbReference>
<comment type="caution">
    <text evidence="7">The sequence shown here is derived from an EMBL/GenBank/DDBJ whole genome shotgun (WGS) entry which is preliminary data.</text>
</comment>
<gene>
    <name evidence="7" type="ORF">GON04_11795</name>
</gene>
<dbReference type="CDD" id="cd00207">
    <property type="entry name" value="fer2"/>
    <property type="match status" value="1"/>
</dbReference>
<dbReference type="Pfam" id="PF00111">
    <property type="entry name" value="Fer2"/>
    <property type="match status" value="1"/>
</dbReference>
<keyword evidence="5" id="KW-0411">Iron-sulfur</keyword>
<dbReference type="AlphaFoldDB" id="A0A6N8IVW5"/>
<name>A0A6N8IVW5_9BURK</name>
<dbReference type="SUPFAM" id="SSF54292">
    <property type="entry name" value="2Fe-2S ferredoxin-like"/>
    <property type="match status" value="1"/>
</dbReference>
<reference evidence="7 8" key="1">
    <citation type="submission" date="2019-12" db="EMBL/GenBank/DDBJ databases">
        <authorList>
            <person name="Huq M.A."/>
        </authorList>
    </citation>
    <scope>NUCLEOTIDE SEQUENCE [LARGE SCALE GENOMIC DNA]</scope>
    <source>
        <strain evidence="7 8">MAH-25</strain>
    </source>
</reference>
<dbReference type="PROSITE" id="PS51085">
    <property type="entry name" value="2FE2S_FER_2"/>
    <property type="match status" value="1"/>
</dbReference>
<keyword evidence="8" id="KW-1185">Reference proteome</keyword>
<evidence type="ECO:0000313" key="8">
    <source>
        <dbReference type="Proteomes" id="UP000469385"/>
    </source>
</evidence>
<protein>
    <submittedName>
        <fullName evidence="7">2Fe-2S iron-sulfur cluster binding domain-containing protein</fullName>
    </submittedName>
</protein>
<dbReference type="FunFam" id="1.10.150.120:FF:000003">
    <property type="entry name" value="Carbon monoxide dehydrogenase, small subunit"/>
    <property type="match status" value="1"/>
</dbReference>
<dbReference type="RefSeq" id="WP_181654007.1">
    <property type="nucleotide sequence ID" value="NZ_WSEL01000003.1"/>
</dbReference>
<dbReference type="EMBL" id="WSEL01000003">
    <property type="protein sequence ID" value="MVQ30136.1"/>
    <property type="molecule type" value="Genomic_DNA"/>
</dbReference>
<dbReference type="InterPro" id="IPR001041">
    <property type="entry name" value="2Fe-2S_ferredoxin-type"/>
</dbReference>
<feature type="domain" description="2Fe-2S ferredoxin-type" evidence="6">
    <location>
        <begin position="3"/>
        <end position="79"/>
    </location>
</feature>
<keyword evidence="4" id="KW-0408">Iron</keyword>
<keyword evidence="1" id="KW-0001">2Fe-2S</keyword>